<evidence type="ECO:0000313" key="5">
    <source>
        <dbReference type="Proteomes" id="UP001497623"/>
    </source>
</evidence>
<keyword evidence="5" id="KW-1185">Reference proteome</keyword>
<dbReference type="PRINTS" id="PR00376">
    <property type="entry name" value="IL1BCENZYME"/>
</dbReference>
<dbReference type="GO" id="GO:0005737">
    <property type="term" value="C:cytoplasm"/>
    <property type="evidence" value="ECO:0007669"/>
    <property type="project" value="TreeGrafter"/>
</dbReference>
<organism evidence="4 5">
    <name type="scientific">Meganyctiphanes norvegica</name>
    <name type="common">Northern krill</name>
    <name type="synonym">Thysanopoda norvegica</name>
    <dbReference type="NCBI Taxonomy" id="48144"/>
    <lineage>
        <taxon>Eukaryota</taxon>
        <taxon>Metazoa</taxon>
        <taxon>Ecdysozoa</taxon>
        <taxon>Arthropoda</taxon>
        <taxon>Crustacea</taxon>
        <taxon>Multicrustacea</taxon>
        <taxon>Malacostraca</taxon>
        <taxon>Eumalacostraca</taxon>
        <taxon>Eucarida</taxon>
        <taxon>Euphausiacea</taxon>
        <taxon>Euphausiidae</taxon>
        <taxon>Meganyctiphanes</taxon>
    </lineage>
</organism>
<reference evidence="4 5" key="1">
    <citation type="submission" date="2024-05" db="EMBL/GenBank/DDBJ databases">
        <authorList>
            <person name="Wallberg A."/>
        </authorList>
    </citation>
    <scope>NUCLEOTIDE SEQUENCE [LARGE SCALE GENOMIC DNA]</scope>
</reference>
<comment type="similarity">
    <text evidence="1">Belongs to the peptidase C14A family.</text>
</comment>
<dbReference type="GO" id="GO:0006915">
    <property type="term" value="P:apoptotic process"/>
    <property type="evidence" value="ECO:0007669"/>
    <property type="project" value="TreeGrafter"/>
</dbReference>
<dbReference type="Gene3D" id="1.25.40.20">
    <property type="entry name" value="Ankyrin repeat-containing domain"/>
    <property type="match status" value="1"/>
</dbReference>
<dbReference type="InterPro" id="IPR002398">
    <property type="entry name" value="Pept_C14"/>
</dbReference>
<dbReference type="SMART" id="SM00115">
    <property type="entry name" value="CASc"/>
    <property type="match status" value="1"/>
</dbReference>
<dbReference type="EMBL" id="CAXKWB010028633">
    <property type="protein sequence ID" value="CAL4133899.1"/>
    <property type="molecule type" value="Genomic_DNA"/>
</dbReference>
<keyword evidence="2" id="KW-0040">ANK repeat</keyword>
<feature type="non-terminal residue" evidence="4">
    <location>
        <position position="351"/>
    </location>
</feature>
<dbReference type="InterPro" id="IPR015917">
    <property type="entry name" value="Pept_C14A"/>
</dbReference>
<protein>
    <recommendedName>
        <fullName evidence="3">Caspase family p20 domain-containing protein</fullName>
    </recommendedName>
</protein>
<dbReference type="Pfam" id="PF00656">
    <property type="entry name" value="Peptidase_C14"/>
    <property type="match status" value="1"/>
</dbReference>
<evidence type="ECO:0000256" key="2">
    <source>
        <dbReference type="PROSITE-ProRule" id="PRU00023"/>
    </source>
</evidence>
<dbReference type="PROSITE" id="PS50208">
    <property type="entry name" value="CASPASE_P20"/>
    <property type="match status" value="1"/>
</dbReference>
<dbReference type="PROSITE" id="PS50297">
    <property type="entry name" value="ANK_REP_REGION"/>
    <property type="match status" value="1"/>
</dbReference>
<dbReference type="InterPro" id="IPR036770">
    <property type="entry name" value="Ankyrin_rpt-contain_sf"/>
</dbReference>
<dbReference type="PANTHER" id="PTHR10454">
    <property type="entry name" value="CASPASE"/>
    <property type="match status" value="1"/>
</dbReference>
<comment type="caution">
    <text evidence="4">The sequence shown here is derived from an EMBL/GenBank/DDBJ whole genome shotgun (WGS) entry which is preliminary data.</text>
</comment>
<dbReference type="Pfam" id="PF12796">
    <property type="entry name" value="Ank_2"/>
    <property type="match status" value="1"/>
</dbReference>
<evidence type="ECO:0000313" key="4">
    <source>
        <dbReference type="EMBL" id="CAL4133899.1"/>
    </source>
</evidence>
<evidence type="ECO:0000256" key="1">
    <source>
        <dbReference type="ARBA" id="ARBA00010134"/>
    </source>
</evidence>
<feature type="repeat" description="ANK" evidence="2">
    <location>
        <begin position="17"/>
        <end position="39"/>
    </location>
</feature>
<accession>A0AAV2RNM7</accession>
<dbReference type="PANTHER" id="PTHR10454:SF210">
    <property type="entry name" value="CASPASE-2"/>
    <property type="match status" value="1"/>
</dbReference>
<proteinExistence type="inferred from homology"/>
<name>A0AAV2RNM7_MEGNR</name>
<dbReference type="Gene3D" id="3.40.50.1460">
    <property type="match status" value="1"/>
</dbReference>
<dbReference type="InterPro" id="IPR029030">
    <property type="entry name" value="Caspase-like_dom_sf"/>
</dbReference>
<gene>
    <name evidence="4" type="ORF">MNOR_LOCUS27347</name>
</gene>
<dbReference type="GO" id="GO:0043525">
    <property type="term" value="P:positive regulation of neuron apoptotic process"/>
    <property type="evidence" value="ECO:0007669"/>
    <property type="project" value="TreeGrafter"/>
</dbReference>
<dbReference type="GO" id="GO:0006508">
    <property type="term" value="P:proteolysis"/>
    <property type="evidence" value="ECO:0007669"/>
    <property type="project" value="InterPro"/>
</dbReference>
<dbReference type="InterPro" id="IPR001309">
    <property type="entry name" value="Pept_C14_p20"/>
</dbReference>
<evidence type="ECO:0000259" key="3">
    <source>
        <dbReference type="PROSITE" id="PS50208"/>
    </source>
</evidence>
<dbReference type="SUPFAM" id="SSF52129">
    <property type="entry name" value="Caspase-like"/>
    <property type="match status" value="1"/>
</dbReference>
<dbReference type="Proteomes" id="UP001497623">
    <property type="component" value="Unassembled WGS sequence"/>
</dbReference>
<dbReference type="InterPro" id="IPR002110">
    <property type="entry name" value="Ankyrin_rpt"/>
</dbReference>
<dbReference type="GO" id="GO:0004197">
    <property type="term" value="F:cysteine-type endopeptidase activity"/>
    <property type="evidence" value="ECO:0007669"/>
    <property type="project" value="InterPro"/>
</dbReference>
<dbReference type="AlphaFoldDB" id="A0AAV2RNM7"/>
<dbReference type="PROSITE" id="PS50088">
    <property type="entry name" value="ANK_REPEAT"/>
    <property type="match status" value="1"/>
</dbReference>
<sequence length="351" mass="39968">MNILLANNANVNATDDQGETALHLAARNNYQEACELLLRWPGVDAAIECKEGKTPEYVAVYGDNIELAKILRARADGPVYDPSAVDAAISQLRPETRGICYVLNNYKFTSQEEKDFPGGENDGRNLQRVFTNLKYNVILLENLTKYETERAFNDIQQNKGLKDVNVNIFYILSHGSDTTTFLSYDCQYMDLMDLMVMFRKDNCLAMANKPQLWFGDFCRGSDIQRDPEISTDKDVKSNTEVSTSKDVKFNTETSESDAIEVLSHALYFMSSSPGIVSHTDEHGSSFTTTFCKMLEERRYQLDGKWITDLTDKLENGHNPTTASTFYYPFPGKMFYPNEFSLDYDIKKINRK</sequence>
<dbReference type="SUPFAM" id="SSF48403">
    <property type="entry name" value="Ankyrin repeat"/>
    <property type="match status" value="1"/>
</dbReference>
<feature type="domain" description="Caspase family p20" evidence="3">
    <location>
        <begin position="96"/>
        <end position="222"/>
    </location>
</feature>
<dbReference type="InterPro" id="IPR011600">
    <property type="entry name" value="Pept_C14_caspase"/>
</dbReference>